<dbReference type="GO" id="GO:0051213">
    <property type="term" value="F:dioxygenase activity"/>
    <property type="evidence" value="ECO:0007669"/>
    <property type="project" value="UniProtKB-KW"/>
</dbReference>
<evidence type="ECO:0000256" key="1">
    <source>
        <dbReference type="RuleBase" id="RU003682"/>
    </source>
</evidence>
<reference evidence="3 4" key="1">
    <citation type="journal article" date="2019" name="Nat. Plants">
        <title>Stout camphor tree genome fills gaps in understanding of flowering plant genome evolution.</title>
        <authorList>
            <person name="Chaw S.M."/>
            <person name="Liu Y.C."/>
            <person name="Wu Y.W."/>
            <person name="Wang H.Y."/>
            <person name="Lin C.I."/>
            <person name="Wu C.S."/>
            <person name="Ke H.M."/>
            <person name="Chang L.Y."/>
            <person name="Hsu C.Y."/>
            <person name="Yang H.T."/>
            <person name="Sudianto E."/>
            <person name="Hsu M.H."/>
            <person name="Wu K.P."/>
            <person name="Wang L.N."/>
            <person name="Leebens-Mack J.H."/>
            <person name="Tsai I.J."/>
        </authorList>
    </citation>
    <scope>NUCLEOTIDE SEQUENCE [LARGE SCALE GENOMIC DNA]</scope>
    <source>
        <strain evidence="4">cv. Chaw 1501</strain>
        <tissue evidence="3">Young leaves</tissue>
    </source>
</reference>
<dbReference type="Pfam" id="PF03171">
    <property type="entry name" value="2OG-FeII_Oxy"/>
    <property type="match status" value="2"/>
</dbReference>
<evidence type="ECO:0000259" key="2">
    <source>
        <dbReference type="PROSITE" id="PS51471"/>
    </source>
</evidence>
<keyword evidence="1" id="KW-0408">Iron</keyword>
<comment type="similarity">
    <text evidence="1">Belongs to the iron/ascorbate-dependent oxidoreductase family.</text>
</comment>
<dbReference type="AlphaFoldDB" id="A0A443N9B0"/>
<keyword evidence="1" id="KW-0560">Oxidoreductase</keyword>
<dbReference type="SUPFAM" id="SSF51197">
    <property type="entry name" value="Clavaminate synthase-like"/>
    <property type="match status" value="2"/>
</dbReference>
<dbReference type="STRING" id="337451.A0A443N9B0"/>
<dbReference type="InterPro" id="IPR050231">
    <property type="entry name" value="Iron_ascorbate_oxido_reductase"/>
</dbReference>
<dbReference type="GO" id="GO:0046872">
    <property type="term" value="F:metal ion binding"/>
    <property type="evidence" value="ECO:0007669"/>
    <property type="project" value="UniProtKB-KW"/>
</dbReference>
<dbReference type="InterPro" id="IPR005123">
    <property type="entry name" value="Oxoglu/Fe-dep_dioxygenase_dom"/>
</dbReference>
<dbReference type="PANTHER" id="PTHR47990">
    <property type="entry name" value="2-OXOGLUTARATE (2OG) AND FE(II)-DEPENDENT OXYGENASE SUPERFAMILY PROTEIN-RELATED"/>
    <property type="match status" value="1"/>
</dbReference>
<dbReference type="InterPro" id="IPR044861">
    <property type="entry name" value="IPNS-like_FE2OG_OXY"/>
</dbReference>
<keyword evidence="1" id="KW-0479">Metal-binding</keyword>
<dbReference type="EMBL" id="QPKB01000001">
    <property type="protein sequence ID" value="RWR75066.1"/>
    <property type="molecule type" value="Genomic_DNA"/>
</dbReference>
<evidence type="ECO:0000313" key="4">
    <source>
        <dbReference type="Proteomes" id="UP000283530"/>
    </source>
</evidence>
<dbReference type="Gene3D" id="2.60.120.330">
    <property type="entry name" value="B-lactam Antibiotic, Isopenicillin N Synthase, Chain"/>
    <property type="match status" value="2"/>
</dbReference>
<proteinExistence type="inferred from homology"/>
<dbReference type="Proteomes" id="UP000283530">
    <property type="component" value="Unassembled WGS sequence"/>
</dbReference>
<sequence length="215" mass="24163">MTCLESRLLVAHYYPYCPQPDLTLGIGSHMDPGVLTVVLQDQVGGLQVKHGEEWVEVKPIHGAIVVNIGDLLQMMSNDEYKSVEHRVLANPFREPRISIGVFFNPSKRGDADYFGPVPELLTNGKVAHYRDFTMAEFMGRLFTRELGSLVFPEIQMPVGISVIFLMMSNDEYKSVEHRVLATPSPEPRISITVFFNPRKRGGTDYPFQGVSEGFT</sequence>
<organism evidence="3 4">
    <name type="scientific">Cinnamomum micranthum f. kanehirae</name>
    <dbReference type="NCBI Taxonomy" id="337451"/>
    <lineage>
        <taxon>Eukaryota</taxon>
        <taxon>Viridiplantae</taxon>
        <taxon>Streptophyta</taxon>
        <taxon>Embryophyta</taxon>
        <taxon>Tracheophyta</taxon>
        <taxon>Spermatophyta</taxon>
        <taxon>Magnoliopsida</taxon>
        <taxon>Magnoliidae</taxon>
        <taxon>Laurales</taxon>
        <taxon>Lauraceae</taxon>
        <taxon>Cinnamomum</taxon>
    </lineage>
</organism>
<evidence type="ECO:0000313" key="3">
    <source>
        <dbReference type="EMBL" id="RWR75066.1"/>
    </source>
</evidence>
<keyword evidence="3" id="KW-0223">Dioxygenase</keyword>
<dbReference type="PROSITE" id="PS51471">
    <property type="entry name" value="FE2OG_OXY"/>
    <property type="match status" value="1"/>
</dbReference>
<keyword evidence="4" id="KW-1185">Reference proteome</keyword>
<gene>
    <name evidence="3" type="ORF">CKAN_00343000</name>
</gene>
<feature type="domain" description="Fe2OG dioxygenase" evidence="2">
    <location>
        <begin position="3"/>
        <end position="105"/>
    </location>
</feature>
<accession>A0A443N9B0</accession>
<dbReference type="OrthoDB" id="288590at2759"/>
<dbReference type="InterPro" id="IPR027443">
    <property type="entry name" value="IPNS-like_sf"/>
</dbReference>
<name>A0A443N9B0_9MAGN</name>
<protein>
    <submittedName>
        <fullName evidence="3">2-oxoglutarate-dependent dioxygenase</fullName>
    </submittedName>
</protein>
<comment type="caution">
    <text evidence="3">The sequence shown here is derived from an EMBL/GenBank/DDBJ whole genome shotgun (WGS) entry which is preliminary data.</text>
</comment>